<dbReference type="InterPro" id="IPR002172">
    <property type="entry name" value="LDrepeatLR_classA_rpt"/>
</dbReference>
<protein>
    <submittedName>
        <fullName evidence="4">Putative lipoprotein particle receptor</fullName>
    </submittedName>
</protein>
<proteinExistence type="evidence at transcript level"/>
<dbReference type="InterPro" id="IPR036055">
    <property type="entry name" value="LDL_receptor-like_sf"/>
</dbReference>
<dbReference type="SUPFAM" id="SSF57424">
    <property type="entry name" value="LDL receptor-like module"/>
    <property type="match status" value="1"/>
</dbReference>
<sequence length="107" mass="11945">MASNNWFRFGNVLLVSFPLAILGIDLSKLYGHLPAVSKRNEACHPYEPFKCPGDGNCISIQYLCDGAPDCSDGYDEDMRLCTANMFTCLTKTCLFDLYIKSSLPTEF</sequence>
<dbReference type="PROSITE" id="PS01209">
    <property type="entry name" value="LDLRA_1"/>
    <property type="match status" value="1"/>
</dbReference>
<dbReference type="VEuPathDB" id="VectorBase:AAQUA_001739"/>
<keyword evidence="4" id="KW-0449">Lipoprotein</keyword>
<keyword evidence="3" id="KW-0472">Membrane</keyword>
<comment type="caution">
    <text evidence="2">Lacks conserved residue(s) required for the propagation of feature annotation.</text>
</comment>
<organism evidence="4">
    <name type="scientific">Anopheles aquasalis</name>
    <name type="common">Malaria mosquito</name>
    <dbReference type="NCBI Taxonomy" id="42839"/>
    <lineage>
        <taxon>Eukaryota</taxon>
        <taxon>Metazoa</taxon>
        <taxon>Ecdysozoa</taxon>
        <taxon>Arthropoda</taxon>
        <taxon>Hexapoda</taxon>
        <taxon>Insecta</taxon>
        <taxon>Pterygota</taxon>
        <taxon>Neoptera</taxon>
        <taxon>Endopterygota</taxon>
        <taxon>Diptera</taxon>
        <taxon>Nematocera</taxon>
        <taxon>Culicoidea</taxon>
        <taxon>Culicidae</taxon>
        <taxon>Anophelinae</taxon>
        <taxon>Anopheles</taxon>
    </lineage>
</organism>
<evidence type="ECO:0000256" key="2">
    <source>
        <dbReference type="PROSITE-ProRule" id="PRU00124"/>
    </source>
</evidence>
<evidence type="ECO:0000256" key="1">
    <source>
        <dbReference type="ARBA" id="ARBA00023157"/>
    </source>
</evidence>
<keyword evidence="3" id="KW-1133">Transmembrane helix</keyword>
<accession>T1DR07</accession>
<dbReference type="InterPro" id="IPR053103">
    <property type="entry name" value="IDLSRF-like_peptide"/>
</dbReference>
<keyword evidence="1" id="KW-1015">Disulfide bond</keyword>
<dbReference type="AlphaFoldDB" id="T1DR07"/>
<dbReference type="CDD" id="cd00112">
    <property type="entry name" value="LDLa"/>
    <property type="match status" value="1"/>
</dbReference>
<dbReference type="PANTHER" id="PTHR20967:SF0">
    <property type="entry name" value="PROHORMONE-4"/>
    <property type="match status" value="1"/>
</dbReference>
<evidence type="ECO:0000313" key="4">
    <source>
        <dbReference type="EMBL" id="JAA99426.1"/>
    </source>
</evidence>
<dbReference type="PANTHER" id="PTHR20967">
    <property type="entry name" value="PROHORMONE-4"/>
    <property type="match status" value="1"/>
</dbReference>
<keyword evidence="4" id="KW-0675">Receptor</keyword>
<reference evidence="4" key="1">
    <citation type="submission" date="2013-07" db="EMBL/GenBank/DDBJ databases">
        <title>Transcriptome sequencing and developmental regulation of gene expression in Anopheles aquasalis.</title>
        <authorList>
            <consortium name="Brazilian Malaria Network (MCT/CNPq/MS/SCTIE/DECIT/PRONEX 555648/2009-5) and Research Network on Bioactive Molecules from Arthropod Vectors (NAP-MOBIARVE"/>
            <consortium name="University of Sao Paulo)"/>
            <person name="Marinotti O."/>
            <person name="Ribeiro J.M.C."/>
            <person name="Costa-da-Silva A.L."/>
            <person name="Silva M.C.P."/>
            <person name="Lopes A.R."/>
            <person name="Barros M.S."/>
            <person name="Sa-Nunes A."/>
            <person name="Konjin B.B."/>
            <person name="Carvalho E."/>
            <person name="Suesdek L."/>
            <person name="Silva-Neto M.A.C."/>
            <person name="Capurro M.L."/>
        </authorList>
    </citation>
    <scope>NUCLEOTIDE SEQUENCE</scope>
    <source>
        <tissue evidence="4">Whole body</tissue>
    </source>
</reference>
<dbReference type="Pfam" id="PF00057">
    <property type="entry name" value="Ldl_recept_a"/>
    <property type="match status" value="1"/>
</dbReference>
<dbReference type="InterPro" id="IPR023415">
    <property type="entry name" value="LDLR_class-A_CS"/>
</dbReference>
<feature type="transmembrane region" description="Helical" evidence="3">
    <location>
        <begin position="6"/>
        <end position="24"/>
    </location>
</feature>
<dbReference type="PROSITE" id="PS50068">
    <property type="entry name" value="LDLRA_2"/>
    <property type="match status" value="1"/>
</dbReference>
<dbReference type="SMART" id="SM00192">
    <property type="entry name" value="LDLa"/>
    <property type="match status" value="1"/>
</dbReference>
<dbReference type="Gene3D" id="4.10.400.10">
    <property type="entry name" value="Low-density Lipoprotein Receptor"/>
    <property type="match status" value="1"/>
</dbReference>
<keyword evidence="3" id="KW-0812">Transmembrane</keyword>
<name>T1DR07_ANOAQ</name>
<evidence type="ECO:0000256" key="3">
    <source>
        <dbReference type="SAM" id="Phobius"/>
    </source>
</evidence>
<dbReference type="EMBL" id="GAMD01002164">
    <property type="protein sequence ID" value="JAA99426.1"/>
    <property type="molecule type" value="mRNA"/>
</dbReference>